<dbReference type="Proteomes" id="UP001431532">
    <property type="component" value="Unassembled WGS sequence"/>
</dbReference>
<organism evidence="8 9">
    <name type="scientific">Peloplasma aerotolerans</name>
    <dbReference type="NCBI Taxonomy" id="3044389"/>
    <lineage>
        <taxon>Bacteria</taxon>
        <taxon>Bacillati</taxon>
        <taxon>Mycoplasmatota</taxon>
        <taxon>Mollicutes</taxon>
        <taxon>Acholeplasmatales</taxon>
        <taxon>Acholeplasmataceae</taxon>
        <taxon>Peloplasma</taxon>
    </lineage>
</organism>
<proteinExistence type="inferred from homology"/>
<evidence type="ECO:0000256" key="4">
    <source>
        <dbReference type="PIRSR" id="PIRSR000097-1"/>
    </source>
</evidence>
<dbReference type="PANTHER" id="PTHR43827">
    <property type="entry name" value="2,5-DIKETO-D-GLUCONIC ACID REDUCTASE"/>
    <property type="match status" value="1"/>
</dbReference>
<dbReference type="GO" id="GO:0016616">
    <property type="term" value="F:oxidoreductase activity, acting on the CH-OH group of donors, NAD or NADP as acceptor"/>
    <property type="evidence" value="ECO:0007669"/>
    <property type="project" value="UniProtKB-ARBA"/>
</dbReference>
<dbReference type="Gene3D" id="3.20.20.100">
    <property type="entry name" value="NADP-dependent oxidoreductase domain"/>
    <property type="match status" value="1"/>
</dbReference>
<dbReference type="InterPro" id="IPR023210">
    <property type="entry name" value="NADP_OxRdtase_dom"/>
</dbReference>
<sequence>MKVLNQVYTLSNGVQLPKIGLGTWQTKKGEETYQSVMMALKNGYRHIDTAEGYQNEASVGQAVRDSGIPREEIFVTSKLESHIKTYEGALEAFEKTMKELKFDYLDLFLIHAPWPWSEMYKDCNEGNVLAYKAMENLYKEGRIRAIGVSNFSPNDIENIIQNCDVVPHVNQIGYFIGIDQSETIDYCRKHNIFIEAYSPLGIGYLLSNKDIQKVAEKYNVSPAQICIRWCLQKETAPLPKSIHENRIIQNTEVDFEISDEDMEFLDTIKGDPRRWD</sequence>
<dbReference type="PIRSF" id="PIRSF000097">
    <property type="entry name" value="AKR"/>
    <property type="match status" value="1"/>
</dbReference>
<comment type="similarity">
    <text evidence="1">Belongs to the aldo/keto reductase family.</text>
</comment>
<feature type="site" description="Lowers pKa of active site Tyr" evidence="6">
    <location>
        <position position="78"/>
    </location>
</feature>
<evidence type="ECO:0000256" key="1">
    <source>
        <dbReference type="ARBA" id="ARBA00007905"/>
    </source>
</evidence>
<feature type="binding site" evidence="5">
    <location>
        <position position="111"/>
    </location>
    <ligand>
        <name>substrate</name>
    </ligand>
</feature>
<dbReference type="InterPro" id="IPR036812">
    <property type="entry name" value="NAD(P)_OxRdtase_dom_sf"/>
</dbReference>
<dbReference type="EMBL" id="JASCXW010000011">
    <property type="protein sequence ID" value="MDI6452822.1"/>
    <property type="molecule type" value="Genomic_DNA"/>
</dbReference>
<feature type="domain" description="NADP-dependent oxidoreductase" evidence="7">
    <location>
        <begin position="18"/>
        <end position="268"/>
    </location>
</feature>
<dbReference type="CDD" id="cd19071">
    <property type="entry name" value="AKR_AKR1-5-like"/>
    <property type="match status" value="1"/>
</dbReference>
<evidence type="ECO:0000256" key="6">
    <source>
        <dbReference type="PIRSR" id="PIRSR000097-3"/>
    </source>
</evidence>
<dbReference type="PANTHER" id="PTHR43827:SF3">
    <property type="entry name" value="NADP-DEPENDENT OXIDOREDUCTASE DOMAIN-CONTAINING PROTEIN"/>
    <property type="match status" value="1"/>
</dbReference>
<evidence type="ECO:0000259" key="7">
    <source>
        <dbReference type="Pfam" id="PF00248"/>
    </source>
</evidence>
<keyword evidence="2" id="KW-0521">NADP</keyword>
<evidence type="ECO:0000256" key="5">
    <source>
        <dbReference type="PIRSR" id="PIRSR000097-2"/>
    </source>
</evidence>
<dbReference type="InterPro" id="IPR020471">
    <property type="entry name" value="AKR"/>
</dbReference>
<dbReference type="AlphaFoldDB" id="A0AAW6U4I2"/>
<feature type="active site" description="Proton donor" evidence="4">
    <location>
        <position position="53"/>
    </location>
</feature>
<evidence type="ECO:0000256" key="2">
    <source>
        <dbReference type="ARBA" id="ARBA00022857"/>
    </source>
</evidence>
<evidence type="ECO:0000313" key="8">
    <source>
        <dbReference type="EMBL" id="MDI6452822.1"/>
    </source>
</evidence>
<gene>
    <name evidence="8" type="ORF">QJ521_04530</name>
</gene>
<dbReference type="RefSeq" id="WP_282839247.1">
    <property type="nucleotide sequence ID" value="NZ_JASCXW010000011.1"/>
</dbReference>
<dbReference type="InterPro" id="IPR018170">
    <property type="entry name" value="Aldo/ket_reductase_CS"/>
</dbReference>
<dbReference type="PRINTS" id="PR00069">
    <property type="entry name" value="ALDKETRDTASE"/>
</dbReference>
<keyword evidence="9" id="KW-1185">Reference proteome</keyword>
<evidence type="ECO:0000313" key="9">
    <source>
        <dbReference type="Proteomes" id="UP001431532"/>
    </source>
</evidence>
<dbReference type="PROSITE" id="PS00063">
    <property type="entry name" value="ALDOKETO_REDUCTASE_3"/>
    <property type="match status" value="1"/>
</dbReference>
<comment type="caution">
    <text evidence="8">The sequence shown here is derived from an EMBL/GenBank/DDBJ whole genome shotgun (WGS) entry which is preliminary data.</text>
</comment>
<evidence type="ECO:0000256" key="3">
    <source>
        <dbReference type="ARBA" id="ARBA00023002"/>
    </source>
</evidence>
<keyword evidence="3" id="KW-0560">Oxidoreductase</keyword>
<dbReference type="FunFam" id="3.20.20.100:FF:000015">
    <property type="entry name" value="Oxidoreductase, aldo/keto reductase family"/>
    <property type="match status" value="1"/>
</dbReference>
<accession>A0AAW6U4I2</accession>
<name>A0AAW6U4I2_9MOLU</name>
<reference evidence="8" key="1">
    <citation type="submission" date="2023-05" db="EMBL/GenBank/DDBJ databases">
        <title>Mariniplasma microaerophilum sp. nov., a novel anaerobic mollicute isolated from terrestrial mud volcano, Taman Peninsula, Russia.</title>
        <authorList>
            <person name="Khomyakova M.A."/>
            <person name="Merkel A.Y."/>
            <person name="Slobodkin A.I."/>
        </authorList>
    </citation>
    <scope>NUCLEOTIDE SEQUENCE</scope>
    <source>
        <strain evidence="8">M4Ah</strain>
    </source>
</reference>
<dbReference type="PROSITE" id="PS00798">
    <property type="entry name" value="ALDOKETO_REDUCTASE_1"/>
    <property type="match status" value="1"/>
</dbReference>
<dbReference type="SUPFAM" id="SSF51430">
    <property type="entry name" value="NAD(P)-linked oxidoreductase"/>
    <property type="match status" value="1"/>
</dbReference>
<dbReference type="PROSITE" id="PS00062">
    <property type="entry name" value="ALDOKETO_REDUCTASE_2"/>
    <property type="match status" value="1"/>
</dbReference>
<dbReference type="Pfam" id="PF00248">
    <property type="entry name" value="Aldo_ket_red"/>
    <property type="match status" value="1"/>
</dbReference>
<protein>
    <submittedName>
        <fullName evidence="8">Aldo/keto reductase</fullName>
    </submittedName>
</protein>